<evidence type="ECO:0000313" key="2">
    <source>
        <dbReference type="EMBL" id="QCO03296.1"/>
    </source>
</evidence>
<feature type="region of interest" description="Disordered" evidence="1">
    <location>
        <begin position="65"/>
        <end position="95"/>
    </location>
</feature>
<dbReference type="AlphaFoldDB" id="A0A4D8Q430"/>
<proteinExistence type="predicted"/>
<dbReference type="Proteomes" id="UP000298596">
    <property type="component" value="Chromosome"/>
</dbReference>
<gene>
    <name evidence="2" type="ORF">D3867_12845</name>
</gene>
<dbReference type="GO" id="GO:0003677">
    <property type="term" value="F:DNA binding"/>
    <property type="evidence" value="ECO:0007669"/>
    <property type="project" value="UniProtKB-KW"/>
</dbReference>
<sequence length="95" mass="10569">MTSRIPPGMTWLTVGDLAVILGLKKQTIYNRLSSCPETLPPVTRVPKLRGPRWSPRVVQEWQARYDPSGLPDVPRRPGRPTKAEEVARRLKGGAG</sequence>
<organism evidence="2 3">
    <name type="scientific">Azospirillum brasilense</name>
    <dbReference type="NCBI Taxonomy" id="192"/>
    <lineage>
        <taxon>Bacteria</taxon>
        <taxon>Pseudomonadati</taxon>
        <taxon>Pseudomonadota</taxon>
        <taxon>Alphaproteobacteria</taxon>
        <taxon>Rhodospirillales</taxon>
        <taxon>Azospirillaceae</taxon>
        <taxon>Azospirillum</taxon>
    </lineage>
</organism>
<protein>
    <submittedName>
        <fullName evidence="2">DNA-binding protein</fullName>
    </submittedName>
</protein>
<keyword evidence="2" id="KW-0238">DNA-binding</keyword>
<accession>A0A4D8Q430</accession>
<reference evidence="2 3" key="1">
    <citation type="submission" date="2018-09" db="EMBL/GenBank/DDBJ databases">
        <title>Whole genome based analysis of evolution and adaptive divergence in Indian and Brazilian strains of Azospirillum brasilense.</title>
        <authorList>
            <person name="Singh C."/>
            <person name="Tripathi A.K."/>
        </authorList>
    </citation>
    <scope>NUCLEOTIDE SEQUENCE [LARGE SCALE GENOMIC DNA]</scope>
    <source>
        <strain evidence="2 3">MTCC4036</strain>
    </source>
</reference>
<dbReference type="EMBL" id="CP032330">
    <property type="protein sequence ID" value="QCO03296.1"/>
    <property type="molecule type" value="Genomic_DNA"/>
</dbReference>
<name>A0A4D8Q430_AZOBR</name>
<evidence type="ECO:0000313" key="3">
    <source>
        <dbReference type="Proteomes" id="UP000298596"/>
    </source>
</evidence>
<evidence type="ECO:0000256" key="1">
    <source>
        <dbReference type="SAM" id="MobiDB-lite"/>
    </source>
</evidence>